<dbReference type="InterPro" id="IPR029240">
    <property type="entry name" value="MMS19_N"/>
</dbReference>
<dbReference type="GO" id="GO:0051604">
    <property type="term" value="P:protein maturation"/>
    <property type="evidence" value="ECO:0007669"/>
    <property type="project" value="UniProtKB-UniRule"/>
</dbReference>
<evidence type="ECO:0000259" key="12">
    <source>
        <dbReference type="Pfam" id="PF14500"/>
    </source>
</evidence>
<dbReference type="GO" id="GO:0005634">
    <property type="term" value="C:nucleus"/>
    <property type="evidence" value="ECO:0007669"/>
    <property type="project" value="UniProtKB-SubCell"/>
</dbReference>
<dbReference type="InterPro" id="IPR016024">
    <property type="entry name" value="ARM-type_fold"/>
</dbReference>
<organism evidence="13 14">
    <name type="scientific">Pocillopora meandrina</name>
    <dbReference type="NCBI Taxonomy" id="46732"/>
    <lineage>
        <taxon>Eukaryota</taxon>
        <taxon>Metazoa</taxon>
        <taxon>Cnidaria</taxon>
        <taxon>Anthozoa</taxon>
        <taxon>Hexacorallia</taxon>
        <taxon>Scleractinia</taxon>
        <taxon>Astrocoeniina</taxon>
        <taxon>Pocilloporidae</taxon>
        <taxon>Pocillopora</taxon>
    </lineage>
</organism>
<evidence type="ECO:0000256" key="3">
    <source>
        <dbReference type="ARBA" id="ARBA00009340"/>
    </source>
</evidence>
<dbReference type="AlphaFoldDB" id="A0AAU9WRT3"/>
<dbReference type="SUPFAM" id="SSF48371">
    <property type="entry name" value="ARM repeat"/>
    <property type="match status" value="2"/>
</dbReference>
<dbReference type="EMBL" id="CALNXJ010000019">
    <property type="protein sequence ID" value="CAH3123210.1"/>
    <property type="molecule type" value="Genomic_DNA"/>
</dbReference>
<proteinExistence type="inferred from homology"/>
<evidence type="ECO:0000256" key="6">
    <source>
        <dbReference type="ARBA" id="ARBA00022763"/>
    </source>
</evidence>
<dbReference type="Gene3D" id="1.25.10.10">
    <property type="entry name" value="Leucine-rich Repeat Variant"/>
    <property type="match status" value="2"/>
</dbReference>
<comment type="subunit">
    <text evidence="10">Component of the CIA complex.</text>
</comment>
<keyword evidence="7 10" id="KW-0234">DNA repair</keyword>
<dbReference type="GO" id="GO:0006281">
    <property type="term" value="P:DNA repair"/>
    <property type="evidence" value="ECO:0007669"/>
    <property type="project" value="UniProtKB-UniRule"/>
</dbReference>
<gene>
    <name evidence="13" type="ORF">PMEA_00009528</name>
</gene>
<feature type="domain" description="MMS19 C-terminal" evidence="11">
    <location>
        <begin position="532"/>
        <end position="961"/>
    </location>
</feature>
<evidence type="ECO:0000256" key="1">
    <source>
        <dbReference type="ARBA" id="ARBA00004123"/>
    </source>
</evidence>
<reference evidence="13 14" key="1">
    <citation type="submission" date="2022-05" db="EMBL/GenBank/DDBJ databases">
        <authorList>
            <consortium name="Genoscope - CEA"/>
            <person name="William W."/>
        </authorList>
    </citation>
    <scope>NUCLEOTIDE SEQUENCE [LARGE SCALE GENOMIC DNA]</scope>
</reference>
<keyword evidence="14" id="KW-1185">Reference proteome</keyword>
<evidence type="ECO:0000256" key="2">
    <source>
        <dbReference type="ARBA" id="ARBA00004186"/>
    </source>
</evidence>
<dbReference type="GO" id="GO:0016226">
    <property type="term" value="P:iron-sulfur cluster assembly"/>
    <property type="evidence" value="ECO:0007669"/>
    <property type="project" value="UniProtKB-UniRule"/>
</dbReference>
<evidence type="ECO:0000313" key="13">
    <source>
        <dbReference type="EMBL" id="CAH3123210.1"/>
    </source>
</evidence>
<evidence type="ECO:0000256" key="4">
    <source>
        <dbReference type="ARBA" id="ARBA00022490"/>
    </source>
</evidence>
<keyword evidence="6 10" id="KW-0227">DNA damage</keyword>
<evidence type="ECO:0000256" key="8">
    <source>
        <dbReference type="ARBA" id="ARBA00023212"/>
    </source>
</evidence>
<evidence type="ECO:0000256" key="5">
    <source>
        <dbReference type="ARBA" id="ARBA00022737"/>
    </source>
</evidence>
<keyword evidence="5" id="KW-0677">Repeat</keyword>
<dbReference type="Pfam" id="PF12460">
    <property type="entry name" value="MMS19_C"/>
    <property type="match status" value="1"/>
</dbReference>
<accession>A0AAU9WRT3</accession>
<dbReference type="InterPro" id="IPR024687">
    <property type="entry name" value="MMS19_C"/>
</dbReference>
<name>A0AAU9WRT3_9CNID</name>
<dbReference type="GO" id="GO:0097361">
    <property type="term" value="C:cytosolic [4Fe-4S] assembly targeting complex"/>
    <property type="evidence" value="ECO:0007669"/>
    <property type="project" value="UniProtKB-UniRule"/>
</dbReference>
<comment type="similarity">
    <text evidence="3 10">Belongs to the MET18/MMS19 family.</text>
</comment>
<comment type="subcellular location">
    <subcellularLocation>
        <location evidence="2 10">Cytoplasm</location>
        <location evidence="2 10">Cytoskeleton</location>
        <location evidence="2 10">Spindle</location>
    </subcellularLocation>
    <subcellularLocation>
        <location evidence="1 10">Nucleus</location>
    </subcellularLocation>
</comment>
<dbReference type="Pfam" id="PF14500">
    <property type="entry name" value="MMS19_N"/>
    <property type="match status" value="1"/>
</dbReference>
<evidence type="ECO:0000313" key="14">
    <source>
        <dbReference type="Proteomes" id="UP001159428"/>
    </source>
</evidence>
<comment type="function">
    <text evidence="10">Key component of the cytosolic iron-sulfur protein assembly (CIA) complex, a multiprotein complex that mediates the incorporation of iron-sulfur cluster into apoproteins specifically involved in DNA metabolism and genomic integrity. In the CIA complex, MMS19 acts as an adapter between early-acting CIA components and a subset of cellular target iron-sulfur proteins.</text>
</comment>
<evidence type="ECO:0000256" key="7">
    <source>
        <dbReference type="ARBA" id="ARBA00023204"/>
    </source>
</evidence>
<keyword evidence="4 10" id="KW-0963">Cytoplasm</keyword>
<keyword evidence="9 10" id="KW-0539">Nucleus</keyword>
<evidence type="ECO:0000259" key="11">
    <source>
        <dbReference type="Pfam" id="PF12460"/>
    </source>
</evidence>
<comment type="caution">
    <text evidence="13">The sequence shown here is derived from an EMBL/GenBank/DDBJ whole genome shotgun (WGS) entry which is preliminary data.</text>
</comment>
<dbReference type="PANTHER" id="PTHR12891:SF0">
    <property type="entry name" value="MMS19 NUCLEOTIDE EXCISION REPAIR PROTEIN HOMOLOG"/>
    <property type="match status" value="1"/>
</dbReference>
<dbReference type="FunFam" id="1.25.10.10:FF:000114">
    <property type="entry name" value="MMS19 nucleotide excision repair protein homolog isoform X2"/>
    <property type="match status" value="1"/>
</dbReference>
<dbReference type="Proteomes" id="UP001159428">
    <property type="component" value="Unassembled WGS sequence"/>
</dbReference>
<sequence>MLEANIEQQLSRIVKDVRSGNLDLVTLVEKLGPQLTSTEVDKRCHGVRLLSEVLHRLVGFQFKEKEVTLFCEFLCDRLKDHYTIIPHALFGILALITNQDVTDAECLKLIQTLFKEVHVQSLLKEGRLTAFNLFAVVLNKHLQALKSIGNDFVFGFIQAMDGEKDPKNLLLVFELVRVIISNFSIDLFAEDLFEVTSCYFPIDFTPPSDDPYGIKKDDLVMSLRKCLAATNQFAPFCFPLLMEKLSSDITDAKIDSLLTLSSCLEEYHSNYLVEHLEPLWTSIKSAVFHVGNPVLEDAALAAVTSIVKNLCGSMDENTKEKYDEFLEIIHKDCGHLTGSDVKLMRQCGRILQAVALATEPACHRIIDWTFPLLLEQLTQDIEVSHKKNFILIITNLLRAAKTFHRHPADSPVIKYKEAVSTTLFSFLANWSSTLCSVTVECFMVLVELAGLLTEKEVQLLVEHVTSIVLGSKEASLSHISSAALSQLSRNYPAIIISTVLPLLEMHLKAEEGSAMDIDNNQPLTTPVSHQCVLNTLGALCMDESIIHEVIPRLIEHVQCLCNEMNSHKDFQSQVCAVFQCILNIVEGSIQKGITSAAYFKQSLVPDIMKIVLKSALSDSEERTAGAISKDVLDTIAAILRTVTSNLDIEAARNLLEDFVGIYLDGNSSFLHETVDKKCLQFESTSPWEQTQLVSLLTATLCSARREVTVPRHSELIPRLQQIACHCDHSRSAESGAQCLAGIINKLPEGDELTSVVNGLVSKIWQVSEKEGSLKRATITWLWLTKALVIRSHPLAPLFIDKILSLLVDKNVGRAAGDGFYIIMADYEEVMNIKMHVNYRMMYRQRLFMETSPKLIGGFHSAKPEFKHHYLCALSHLLQWIPKQVLLSEVPNLMPLLVQSLSCDEQSLKLSTLQTMYSLVLDAPEIISRQVTSLVPMLLGLTKFQLSMKVRMEALKCLGALTTLPHHVVYPYKTKVCKALADSVDDKKRLVRKEAVKCRNEWFLLGSSAR</sequence>
<evidence type="ECO:0000256" key="9">
    <source>
        <dbReference type="ARBA" id="ARBA00023242"/>
    </source>
</evidence>
<dbReference type="GO" id="GO:0005819">
    <property type="term" value="C:spindle"/>
    <property type="evidence" value="ECO:0007669"/>
    <property type="project" value="UniProtKB-SubCell"/>
</dbReference>
<dbReference type="InterPro" id="IPR039920">
    <property type="entry name" value="MMS19"/>
</dbReference>
<protein>
    <recommendedName>
        <fullName evidence="10">MMS19 nucleotide excision repair protein</fullName>
    </recommendedName>
</protein>
<dbReference type="PANTHER" id="PTHR12891">
    <property type="entry name" value="DNA REPAIR/TRANSCRIPTION PROTEIN MET18/MMS19"/>
    <property type="match status" value="1"/>
</dbReference>
<keyword evidence="8 10" id="KW-0206">Cytoskeleton</keyword>
<dbReference type="InterPro" id="IPR011989">
    <property type="entry name" value="ARM-like"/>
</dbReference>
<evidence type="ECO:0000256" key="10">
    <source>
        <dbReference type="RuleBase" id="RU367072"/>
    </source>
</evidence>
<feature type="domain" description="MMS19 N-terminal" evidence="12">
    <location>
        <begin position="28"/>
        <end position="289"/>
    </location>
</feature>